<dbReference type="GO" id="GO:0030015">
    <property type="term" value="C:CCR4-NOT core complex"/>
    <property type="evidence" value="ECO:0007669"/>
    <property type="project" value="InterPro"/>
</dbReference>
<protein>
    <recommendedName>
        <fullName evidence="5">NOT2/NOT3/NOT5 C-terminal domain-containing protein</fullName>
    </recommendedName>
</protein>
<proteinExistence type="inferred from homology"/>
<dbReference type="Pfam" id="PF04153">
    <property type="entry name" value="NOT2_3_5_C"/>
    <property type="match status" value="1"/>
</dbReference>
<dbReference type="InterPro" id="IPR038635">
    <property type="entry name" value="CCR4-NOT_su2/3/5_C_sf"/>
</dbReference>
<dbReference type="EMBL" id="JADGKB010000082">
    <property type="protein sequence ID" value="KAJ3254595.1"/>
    <property type="molecule type" value="Genomic_DNA"/>
</dbReference>
<evidence type="ECO:0000313" key="6">
    <source>
        <dbReference type="EMBL" id="KAJ3254595.1"/>
    </source>
</evidence>
<evidence type="ECO:0000259" key="5">
    <source>
        <dbReference type="Pfam" id="PF04153"/>
    </source>
</evidence>
<evidence type="ECO:0000256" key="1">
    <source>
        <dbReference type="ARBA" id="ARBA00007682"/>
    </source>
</evidence>
<evidence type="ECO:0000256" key="3">
    <source>
        <dbReference type="ARBA" id="ARBA00023163"/>
    </source>
</evidence>
<keyword evidence="2" id="KW-0805">Transcription regulation</keyword>
<sequence length="302" mass="33552">MNPNSAVNPNISFSNIASGRKPQPVLNKEDFPALGGQLSKLQNQTRQEILMSNLLGTNNVGSSIMTPGNMEFTSTNRQTTGTLFGNIPTNPVQKEEYNDQQPKNEKFGLLGLIDVIRMTNPDLTMLSLGCDLTTLGLDLNSSDNVHSSFINPFSDTPTAGADPSFKTPPAYLIKNIPPAISKMSLLPEQTLFYIFYSLPKDILQEAASQELYHRNWRFHKDFKLWVIKENLEAVFKDEVELERGTFLLFDPSTLQKIQKNMVIHADQIEERVPLKNFQKDINGLAAGVSSMGINSFASAING</sequence>
<evidence type="ECO:0000256" key="2">
    <source>
        <dbReference type="ARBA" id="ARBA00023015"/>
    </source>
</evidence>
<dbReference type="PANTHER" id="PTHR23326">
    <property type="entry name" value="CCR4 NOT-RELATED"/>
    <property type="match status" value="1"/>
</dbReference>
<dbReference type="Proteomes" id="UP001210925">
    <property type="component" value="Unassembled WGS sequence"/>
</dbReference>
<feature type="compositionally biased region" description="Polar residues" evidence="4">
    <location>
        <begin position="1"/>
        <end position="17"/>
    </location>
</feature>
<gene>
    <name evidence="6" type="ORF">HK103_007080</name>
</gene>
<dbReference type="Gene3D" id="2.30.30.1020">
    <property type="entry name" value="CCR4-NOT complex subunit 2/3/5, C-terminal domain"/>
    <property type="match status" value="1"/>
</dbReference>
<evidence type="ECO:0000256" key="4">
    <source>
        <dbReference type="SAM" id="MobiDB-lite"/>
    </source>
</evidence>
<dbReference type="GO" id="GO:0006355">
    <property type="term" value="P:regulation of DNA-templated transcription"/>
    <property type="evidence" value="ECO:0007669"/>
    <property type="project" value="InterPro"/>
</dbReference>
<dbReference type="AlphaFoldDB" id="A0AAD5UD17"/>
<dbReference type="GO" id="GO:0000289">
    <property type="term" value="P:nuclear-transcribed mRNA poly(A) tail shortening"/>
    <property type="evidence" value="ECO:0007669"/>
    <property type="project" value="UniProtKB-ARBA"/>
</dbReference>
<dbReference type="InterPro" id="IPR007282">
    <property type="entry name" value="NOT2/3/5_C"/>
</dbReference>
<evidence type="ECO:0000313" key="7">
    <source>
        <dbReference type="Proteomes" id="UP001210925"/>
    </source>
</evidence>
<organism evidence="6 7">
    <name type="scientific">Boothiomyces macroporosus</name>
    <dbReference type="NCBI Taxonomy" id="261099"/>
    <lineage>
        <taxon>Eukaryota</taxon>
        <taxon>Fungi</taxon>
        <taxon>Fungi incertae sedis</taxon>
        <taxon>Chytridiomycota</taxon>
        <taxon>Chytridiomycota incertae sedis</taxon>
        <taxon>Chytridiomycetes</taxon>
        <taxon>Rhizophydiales</taxon>
        <taxon>Terramycetaceae</taxon>
        <taxon>Boothiomyces</taxon>
    </lineage>
</organism>
<keyword evidence="3" id="KW-0804">Transcription</keyword>
<comment type="caution">
    <text evidence="6">The sequence shown here is derived from an EMBL/GenBank/DDBJ whole genome shotgun (WGS) entry which is preliminary data.</text>
</comment>
<dbReference type="InterPro" id="IPR040168">
    <property type="entry name" value="Not2/3/5"/>
</dbReference>
<feature type="domain" description="NOT2/NOT3/NOT5 C-terminal" evidence="5">
    <location>
        <begin position="147"/>
        <end position="267"/>
    </location>
</feature>
<comment type="similarity">
    <text evidence="1">Belongs to the CNOT2/3/5 family.</text>
</comment>
<reference evidence="6" key="1">
    <citation type="submission" date="2020-05" db="EMBL/GenBank/DDBJ databases">
        <title>Phylogenomic resolution of chytrid fungi.</title>
        <authorList>
            <person name="Stajich J.E."/>
            <person name="Amses K."/>
            <person name="Simmons R."/>
            <person name="Seto K."/>
            <person name="Myers J."/>
            <person name="Bonds A."/>
            <person name="Quandt C.A."/>
            <person name="Barry K."/>
            <person name="Liu P."/>
            <person name="Grigoriev I."/>
            <person name="Longcore J.E."/>
            <person name="James T.Y."/>
        </authorList>
    </citation>
    <scope>NUCLEOTIDE SEQUENCE</scope>
    <source>
        <strain evidence="6">PLAUS21</strain>
    </source>
</reference>
<name>A0AAD5UD17_9FUNG</name>
<feature type="region of interest" description="Disordered" evidence="4">
    <location>
        <begin position="1"/>
        <end position="28"/>
    </location>
</feature>
<keyword evidence="7" id="KW-1185">Reference proteome</keyword>
<accession>A0AAD5UD17</accession>